<dbReference type="SUPFAM" id="SSF46785">
    <property type="entry name" value="Winged helix' DNA-binding domain"/>
    <property type="match status" value="1"/>
</dbReference>
<evidence type="ECO:0000313" key="8">
    <source>
        <dbReference type="Proteomes" id="UP001596435"/>
    </source>
</evidence>
<dbReference type="Pfam" id="PF03466">
    <property type="entry name" value="LysR_substrate"/>
    <property type="match status" value="1"/>
</dbReference>
<organism evidence="7 8">
    <name type="scientific">Kitasatospora paranensis</name>
    <dbReference type="NCBI Taxonomy" id="258053"/>
    <lineage>
        <taxon>Bacteria</taxon>
        <taxon>Bacillati</taxon>
        <taxon>Actinomycetota</taxon>
        <taxon>Actinomycetes</taxon>
        <taxon>Kitasatosporales</taxon>
        <taxon>Streptomycetaceae</taxon>
        <taxon>Kitasatospora</taxon>
    </lineage>
</organism>
<dbReference type="PANTHER" id="PTHR30346:SF0">
    <property type="entry name" value="HCA OPERON TRANSCRIPTIONAL ACTIVATOR HCAR"/>
    <property type="match status" value="1"/>
</dbReference>
<dbReference type="Proteomes" id="UP001596435">
    <property type="component" value="Unassembled WGS sequence"/>
</dbReference>
<comment type="caution">
    <text evidence="7">The sequence shown here is derived from an EMBL/GenBank/DDBJ whole genome shotgun (WGS) entry which is preliminary data.</text>
</comment>
<evidence type="ECO:0000256" key="4">
    <source>
        <dbReference type="ARBA" id="ARBA00023163"/>
    </source>
</evidence>
<dbReference type="Pfam" id="PF00126">
    <property type="entry name" value="HTH_1"/>
    <property type="match status" value="1"/>
</dbReference>
<dbReference type="InterPro" id="IPR005119">
    <property type="entry name" value="LysR_subst-bd"/>
</dbReference>
<evidence type="ECO:0000256" key="5">
    <source>
        <dbReference type="SAM" id="MobiDB-lite"/>
    </source>
</evidence>
<proteinExistence type="inferred from homology"/>
<keyword evidence="8" id="KW-1185">Reference proteome</keyword>
<evidence type="ECO:0000256" key="2">
    <source>
        <dbReference type="ARBA" id="ARBA00023015"/>
    </source>
</evidence>
<dbReference type="SUPFAM" id="SSF53850">
    <property type="entry name" value="Periplasmic binding protein-like II"/>
    <property type="match status" value="1"/>
</dbReference>
<feature type="domain" description="HTH lysR-type" evidence="6">
    <location>
        <begin position="3"/>
        <end position="60"/>
    </location>
</feature>
<dbReference type="PRINTS" id="PR00039">
    <property type="entry name" value="HTHLYSR"/>
</dbReference>
<keyword evidence="2" id="KW-0805">Transcription regulation</keyword>
<gene>
    <name evidence="7" type="ORF">ACFQMG_12500</name>
</gene>
<evidence type="ECO:0000256" key="1">
    <source>
        <dbReference type="ARBA" id="ARBA00009437"/>
    </source>
</evidence>
<dbReference type="PROSITE" id="PS50931">
    <property type="entry name" value="HTH_LYSR"/>
    <property type="match status" value="1"/>
</dbReference>
<evidence type="ECO:0000256" key="3">
    <source>
        <dbReference type="ARBA" id="ARBA00023125"/>
    </source>
</evidence>
<sequence length="324" mass="35002">MDIDTRLLRYFAVVHEEGQLTAAASRLLVSQPTLTKQIRRLEETLGVALFERSRAGMSPTPAGRELAARVPAVLAAWEQALRATRQTATLGSGTLRVGFEGSTINLVGLATIEAFARRMPGWRVELRQNNWFDPTSGLAAGEIDLALWHAPPGVLDATYDCAPLGVEERWVALPDGHRLAGRDEVDLTELLDEAFVAIPQESGFWRDYWLGTEERHGRPVRIGAVAHNPDEWLTAVACGQGIGFAPATIARLSPRPGVVHRRVRGLSPSRVGLYWPAGLPITPAVAAFVRSCRETVPVGRRQPGPDGPDGPDGLADQTPSNGPG</sequence>
<dbReference type="InterPro" id="IPR036390">
    <property type="entry name" value="WH_DNA-bd_sf"/>
</dbReference>
<reference evidence="8" key="1">
    <citation type="journal article" date="2019" name="Int. J. Syst. Evol. Microbiol.">
        <title>The Global Catalogue of Microorganisms (GCM) 10K type strain sequencing project: providing services to taxonomists for standard genome sequencing and annotation.</title>
        <authorList>
            <consortium name="The Broad Institute Genomics Platform"/>
            <consortium name="The Broad Institute Genome Sequencing Center for Infectious Disease"/>
            <person name="Wu L."/>
            <person name="Ma J."/>
        </authorList>
    </citation>
    <scope>NUCLEOTIDE SEQUENCE [LARGE SCALE GENOMIC DNA]</scope>
    <source>
        <strain evidence="8">CGMCC 1.12859</strain>
    </source>
</reference>
<dbReference type="Gene3D" id="1.10.10.10">
    <property type="entry name" value="Winged helix-like DNA-binding domain superfamily/Winged helix DNA-binding domain"/>
    <property type="match status" value="1"/>
</dbReference>
<evidence type="ECO:0000259" key="6">
    <source>
        <dbReference type="PROSITE" id="PS50931"/>
    </source>
</evidence>
<dbReference type="InterPro" id="IPR036388">
    <property type="entry name" value="WH-like_DNA-bd_sf"/>
</dbReference>
<dbReference type="PANTHER" id="PTHR30346">
    <property type="entry name" value="TRANSCRIPTIONAL DUAL REGULATOR HCAR-RELATED"/>
    <property type="match status" value="1"/>
</dbReference>
<accession>A0ABW2FVV0</accession>
<comment type="similarity">
    <text evidence="1">Belongs to the LysR transcriptional regulatory family.</text>
</comment>
<evidence type="ECO:0000313" key="7">
    <source>
        <dbReference type="EMBL" id="MFC7180373.1"/>
    </source>
</evidence>
<feature type="region of interest" description="Disordered" evidence="5">
    <location>
        <begin position="296"/>
        <end position="324"/>
    </location>
</feature>
<keyword evidence="3" id="KW-0238">DNA-binding</keyword>
<dbReference type="CDD" id="cd08414">
    <property type="entry name" value="PBP2_LTTR_aromatics_like"/>
    <property type="match status" value="1"/>
</dbReference>
<name>A0ABW2FVV0_9ACTN</name>
<dbReference type="InterPro" id="IPR000847">
    <property type="entry name" value="LysR_HTH_N"/>
</dbReference>
<keyword evidence="4" id="KW-0804">Transcription</keyword>
<dbReference type="EMBL" id="JBHTAJ010000019">
    <property type="protein sequence ID" value="MFC7180373.1"/>
    <property type="molecule type" value="Genomic_DNA"/>
</dbReference>
<protein>
    <submittedName>
        <fullName evidence="7">LysR family transcriptional regulator</fullName>
    </submittedName>
</protein>
<dbReference type="Gene3D" id="3.40.190.10">
    <property type="entry name" value="Periplasmic binding protein-like II"/>
    <property type="match status" value="2"/>
</dbReference>
<dbReference type="RefSeq" id="WP_345708418.1">
    <property type="nucleotide sequence ID" value="NZ_BAABKV010000001.1"/>
</dbReference>